<keyword evidence="7" id="KW-1185">Reference proteome</keyword>
<dbReference type="EMBL" id="CAJNOC010003670">
    <property type="protein sequence ID" value="CAF0992833.1"/>
    <property type="molecule type" value="Genomic_DNA"/>
</dbReference>
<organism evidence="6 7">
    <name type="scientific">Brachionus calyciflorus</name>
    <dbReference type="NCBI Taxonomy" id="104777"/>
    <lineage>
        <taxon>Eukaryota</taxon>
        <taxon>Metazoa</taxon>
        <taxon>Spiralia</taxon>
        <taxon>Gnathifera</taxon>
        <taxon>Rotifera</taxon>
        <taxon>Eurotatoria</taxon>
        <taxon>Monogononta</taxon>
        <taxon>Pseudotrocha</taxon>
        <taxon>Ploima</taxon>
        <taxon>Brachionidae</taxon>
        <taxon>Brachionus</taxon>
    </lineage>
</organism>
<dbReference type="Gene3D" id="3.30.40.10">
    <property type="entry name" value="Zinc/RING finger domain, C3HC4 (zinc finger)"/>
    <property type="match status" value="1"/>
</dbReference>
<feature type="domain" description="RING-type" evidence="5">
    <location>
        <begin position="9"/>
        <end position="44"/>
    </location>
</feature>
<keyword evidence="4" id="KW-0175">Coiled coil</keyword>
<dbReference type="AlphaFoldDB" id="A0A814G7P2"/>
<gene>
    <name evidence="6" type="ORF">OXX778_LOCUS16005</name>
</gene>
<dbReference type="SUPFAM" id="SSF57850">
    <property type="entry name" value="RING/U-box"/>
    <property type="match status" value="1"/>
</dbReference>
<evidence type="ECO:0000256" key="1">
    <source>
        <dbReference type="ARBA" id="ARBA00022771"/>
    </source>
</evidence>
<evidence type="ECO:0000313" key="7">
    <source>
        <dbReference type="Proteomes" id="UP000663879"/>
    </source>
</evidence>
<dbReference type="GO" id="GO:0008270">
    <property type="term" value="F:zinc ion binding"/>
    <property type="evidence" value="ECO:0007669"/>
    <property type="project" value="UniProtKB-KW"/>
</dbReference>
<keyword evidence="2" id="KW-0862">Zinc</keyword>
<dbReference type="PROSITE" id="PS50089">
    <property type="entry name" value="ZF_RING_2"/>
    <property type="match status" value="1"/>
</dbReference>
<dbReference type="Proteomes" id="UP000663879">
    <property type="component" value="Unassembled WGS sequence"/>
</dbReference>
<dbReference type="InterPro" id="IPR001841">
    <property type="entry name" value="Znf_RING"/>
</dbReference>
<evidence type="ECO:0000256" key="3">
    <source>
        <dbReference type="PROSITE-ProRule" id="PRU00175"/>
    </source>
</evidence>
<keyword evidence="1 3" id="KW-0479">Metal-binding</keyword>
<accession>A0A814G7P2</accession>
<dbReference type="InterPro" id="IPR013083">
    <property type="entry name" value="Znf_RING/FYVE/PHD"/>
</dbReference>
<proteinExistence type="predicted"/>
<evidence type="ECO:0000259" key="5">
    <source>
        <dbReference type="PROSITE" id="PS50089"/>
    </source>
</evidence>
<sequence>MNLENTLVCPICNLRFDTPIILPCGETICAKCITTNNSKCFFCNKKHSINQDNMLINKLLVKQLNETFKVKTSKYESDYNEIIKCYYFPKKNNDNFFQPLIDHLVQISDMKIQEIENNRNDLLQKLNAIRDNNLTSLDLNNSDLKSTFDELTKLFHEIKSIEENMIIKKEIDDSEKYEYLRSKFAIKIDKFYKIIRNYKQTKFLKNSAFFNEQCLGLIVQKDLRTINFNEYQKASFLLKCTDRKTLKVQKINKKHFIFTYLEKNLTKCEKEYFNFIFCIEVYLKTKKIKTAKIPLNLETEDYLISNYDGNIYLYFAEPYCKKFRKLNSYLEESKTAIRKTPLIKLFATKNYVFGISTSDIEIFDHNLVPLKNVFNSFRSLINFPSKLSNFYSNCKFIFVDYESQILVLDNQKGILIKYFNLKSKCEIVSVSDENVITAYNPTEPSLDEINLNGEVDESVQMKGFPSNLKIILDENENLEFFEINNLDLYY</sequence>
<comment type="caution">
    <text evidence="6">The sequence shown here is derived from an EMBL/GenBank/DDBJ whole genome shotgun (WGS) entry which is preliminary data.</text>
</comment>
<evidence type="ECO:0000256" key="4">
    <source>
        <dbReference type="SAM" id="Coils"/>
    </source>
</evidence>
<protein>
    <recommendedName>
        <fullName evidence="5">RING-type domain-containing protein</fullName>
    </recommendedName>
</protein>
<reference evidence="6" key="1">
    <citation type="submission" date="2021-02" db="EMBL/GenBank/DDBJ databases">
        <authorList>
            <person name="Nowell W R."/>
        </authorList>
    </citation>
    <scope>NUCLEOTIDE SEQUENCE</scope>
    <source>
        <strain evidence="6">Ploen Becks lab</strain>
    </source>
</reference>
<evidence type="ECO:0000256" key="2">
    <source>
        <dbReference type="ARBA" id="ARBA00022833"/>
    </source>
</evidence>
<dbReference type="OrthoDB" id="6156957at2759"/>
<name>A0A814G7P2_9BILA</name>
<evidence type="ECO:0000313" key="6">
    <source>
        <dbReference type="EMBL" id="CAF0992833.1"/>
    </source>
</evidence>
<keyword evidence="1 3" id="KW-0863">Zinc-finger</keyword>
<feature type="coiled-coil region" evidence="4">
    <location>
        <begin position="105"/>
        <end position="132"/>
    </location>
</feature>